<keyword evidence="2" id="KW-1185">Reference proteome</keyword>
<reference evidence="1" key="1">
    <citation type="submission" date="2021-01" db="EMBL/GenBank/DDBJ databases">
        <authorList>
            <consortium name="Genoscope - CEA"/>
            <person name="William W."/>
        </authorList>
    </citation>
    <scope>NUCLEOTIDE SEQUENCE</scope>
</reference>
<evidence type="ECO:0000313" key="1">
    <source>
        <dbReference type="EMBL" id="CAD8099880.1"/>
    </source>
</evidence>
<name>A0A8S1P9U4_PARPR</name>
<comment type="caution">
    <text evidence="1">The sequence shown here is derived from an EMBL/GenBank/DDBJ whole genome shotgun (WGS) entry which is preliminary data.</text>
</comment>
<organism evidence="1 2">
    <name type="scientific">Paramecium primaurelia</name>
    <dbReference type="NCBI Taxonomy" id="5886"/>
    <lineage>
        <taxon>Eukaryota</taxon>
        <taxon>Sar</taxon>
        <taxon>Alveolata</taxon>
        <taxon>Ciliophora</taxon>
        <taxon>Intramacronucleata</taxon>
        <taxon>Oligohymenophorea</taxon>
        <taxon>Peniculida</taxon>
        <taxon>Parameciidae</taxon>
        <taxon>Paramecium</taxon>
    </lineage>
</organism>
<gene>
    <name evidence="1" type="ORF">PPRIM_AZ9-3.1.T1110006</name>
</gene>
<proteinExistence type="predicted"/>
<accession>A0A8S1P9U4</accession>
<sequence>MAFCQLSHFQYSRYNIYLQISVQNKIISELFQNQGFGLETYSKQHKNKQYKFKYLSELMINLFQKKKTHQNLNDFLNTLVQEQLIKQAVLFV</sequence>
<protein>
    <submittedName>
        <fullName evidence="1">Uncharacterized protein</fullName>
    </submittedName>
</protein>
<dbReference type="AlphaFoldDB" id="A0A8S1P9U4"/>
<dbReference type="EMBL" id="CAJJDM010000114">
    <property type="protein sequence ID" value="CAD8099880.1"/>
    <property type="molecule type" value="Genomic_DNA"/>
</dbReference>
<dbReference type="Proteomes" id="UP000688137">
    <property type="component" value="Unassembled WGS sequence"/>
</dbReference>
<evidence type="ECO:0000313" key="2">
    <source>
        <dbReference type="Proteomes" id="UP000688137"/>
    </source>
</evidence>